<gene>
    <name evidence="1" type="ORF">BDD16_002036</name>
</gene>
<organism evidence="1 2">
    <name type="scientific">Sphaerotilus montanus</name>
    <dbReference type="NCBI Taxonomy" id="522889"/>
    <lineage>
        <taxon>Bacteria</taxon>
        <taxon>Pseudomonadati</taxon>
        <taxon>Pseudomonadota</taxon>
        <taxon>Betaproteobacteria</taxon>
        <taxon>Burkholderiales</taxon>
        <taxon>Sphaerotilaceae</taxon>
        <taxon>Sphaerotilus</taxon>
    </lineage>
</organism>
<comment type="caution">
    <text evidence="1">The sequence shown here is derived from an EMBL/GenBank/DDBJ whole genome shotgun (WGS) entry which is preliminary data.</text>
</comment>
<keyword evidence="2" id="KW-1185">Reference proteome</keyword>
<evidence type="ECO:0000313" key="1">
    <source>
        <dbReference type="EMBL" id="NYG33050.1"/>
    </source>
</evidence>
<accession>A0A7Y9R0N9</accession>
<dbReference type="AlphaFoldDB" id="A0A7Y9R0N9"/>
<reference evidence="1 2" key="1">
    <citation type="submission" date="2020-07" db="EMBL/GenBank/DDBJ databases">
        <title>Genomic Encyclopedia of Archaeal and Bacterial Type Strains, Phase II (KMG-II): from individual species to whole genera.</title>
        <authorList>
            <person name="Goeker M."/>
        </authorList>
    </citation>
    <scope>NUCLEOTIDE SEQUENCE [LARGE SCALE GENOMIC DNA]</scope>
    <source>
        <strain evidence="1 2">DSM 21226</strain>
    </source>
</reference>
<protein>
    <submittedName>
        <fullName evidence="1">Uncharacterized protein</fullName>
    </submittedName>
</protein>
<dbReference type="Proteomes" id="UP000518288">
    <property type="component" value="Unassembled WGS sequence"/>
</dbReference>
<dbReference type="EMBL" id="JACCFH010000001">
    <property type="protein sequence ID" value="NYG33050.1"/>
    <property type="molecule type" value="Genomic_DNA"/>
</dbReference>
<evidence type="ECO:0000313" key="2">
    <source>
        <dbReference type="Proteomes" id="UP000518288"/>
    </source>
</evidence>
<proteinExistence type="predicted"/>
<name>A0A7Y9R0N9_9BURK</name>
<sequence length="36" mass="4136">MTEEQGVCIGWGVPFMVAMSKPADVDVFLRRPLWLR</sequence>